<gene>
    <name evidence="2" type="ORF">P4S50_09125</name>
</gene>
<dbReference type="SUPFAM" id="SSF101386">
    <property type="entry name" value="all-alpha NTP pyrophosphatases"/>
    <property type="match status" value="1"/>
</dbReference>
<protein>
    <submittedName>
        <fullName evidence="2">Nucleoside triphosphate pyrophosphohydrolase family protein</fullName>
    </submittedName>
</protein>
<evidence type="ECO:0000313" key="3">
    <source>
        <dbReference type="Proteomes" id="UP001222800"/>
    </source>
</evidence>
<dbReference type="InterPro" id="IPR011379">
    <property type="entry name" value="MazG-related_GP37"/>
</dbReference>
<organism evidence="2 3">
    <name type="scientific">Tepidibacter hydrothermalis</name>
    <dbReference type="NCBI Taxonomy" id="3036126"/>
    <lineage>
        <taxon>Bacteria</taxon>
        <taxon>Bacillati</taxon>
        <taxon>Bacillota</taxon>
        <taxon>Clostridia</taxon>
        <taxon>Peptostreptococcales</taxon>
        <taxon>Peptostreptococcaceae</taxon>
        <taxon>Tepidibacter</taxon>
    </lineage>
</organism>
<evidence type="ECO:0000313" key="2">
    <source>
        <dbReference type="EMBL" id="WFD12228.1"/>
    </source>
</evidence>
<dbReference type="Pfam" id="PF03819">
    <property type="entry name" value="MazG"/>
    <property type="match status" value="1"/>
</dbReference>
<dbReference type="PIRSF" id="PIRSF006639">
    <property type="entry name" value="UCP006639_pph"/>
    <property type="match status" value="1"/>
</dbReference>
<accession>A0ABY8EH33</accession>
<keyword evidence="3" id="KW-1185">Reference proteome</keyword>
<evidence type="ECO:0000259" key="1">
    <source>
        <dbReference type="Pfam" id="PF03819"/>
    </source>
</evidence>
<dbReference type="CDD" id="cd11541">
    <property type="entry name" value="NTP-PPase_u4"/>
    <property type="match status" value="1"/>
</dbReference>
<dbReference type="InterPro" id="IPR052555">
    <property type="entry name" value="dCTP_Pyrophosphatase"/>
</dbReference>
<dbReference type="PANTHER" id="PTHR46523:SF1">
    <property type="entry name" value="DCTP PYROPHOSPHATASE 1"/>
    <property type="match status" value="1"/>
</dbReference>
<reference evidence="2 3" key="1">
    <citation type="submission" date="2023-03" db="EMBL/GenBank/DDBJ databases">
        <title>Complete genome sequence of Tepidibacter sp. SWIR-1, isolated from a deep-sea hydrothermal vent.</title>
        <authorList>
            <person name="Li X."/>
        </authorList>
    </citation>
    <scope>NUCLEOTIDE SEQUENCE [LARGE SCALE GENOMIC DNA]</scope>
    <source>
        <strain evidence="2 3">SWIR-1</strain>
    </source>
</reference>
<dbReference type="PANTHER" id="PTHR46523">
    <property type="entry name" value="DCTP PYROPHOSPHATASE 1"/>
    <property type="match status" value="1"/>
</dbReference>
<dbReference type="Proteomes" id="UP001222800">
    <property type="component" value="Chromosome"/>
</dbReference>
<dbReference type="RefSeq" id="WP_277734541.1">
    <property type="nucleotide sequence ID" value="NZ_CP120733.1"/>
</dbReference>
<dbReference type="InterPro" id="IPR004518">
    <property type="entry name" value="MazG-like_dom"/>
</dbReference>
<dbReference type="EMBL" id="CP120733">
    <property type="protein sequence ID" value="WFD12228.1"/>
    <property type="molecule type" value="Genomic_DNA"/>
</dbReference>
<proteinExistence type="predicted"/>
<feature type="domain" description="NTP pyrophosphohydrolase MazG-like" evidence="1">
    <location>
        <begin position="28"/>
        <end position="97"/>
    </location>
</feature>
<dbReference type="Gene3D" id="1.10.287.1080">
    <property type="entry name" value="MazG-like"/>
    <property type="match status" value="1"/>
</dbReference>
<name>A0ABY8EH33_9FIRM</name>
<sequence>MKINEYQKSALRTASSEKSEDLILNGILGLCGETGEVSDHIKKNMFQGHELNQDKLVNELGDVCWYIAILASGLNVDLETVMKKNIEKLQRRYPDGFEATKSINRKDEDNESN</sequence>